<organism evidence="1 2">
    <name type="scientific">Racocetra persica</name>
    <dbReference type="NCBI Taxonomy" id="160502"/>
    <lineage>
        <taxon>Eukaryota</taxon>
        <taxon>Fungi</taxon>
        <taxon>Fungi incertae sedis</taxon>
        <taxon>Mucoromycota</taxon>
        <taxon>Glomeromycotina</taxon>
        <taxon>Glomeromycetes</taxon>
        <taxon>Diversisporales</taxon>
        <taxon>Gigasporaceae</taxon>
        <taxon>Racocetra</taxon>
    </lineage>
</organism>
<feature type="non-terminal residue" evidence="1">
    <location>
        <position position="1"/>
    </location>
</feature>
<dbReference type="EMBL" id="CAJVQC010121566">
    <property type="protein sequence ID" value="CAG8838763.1"/>
    <property type="molecule type" value="Genomic_DNA"/>
</dbReference>
<gene>
    <name evidence="1" type="ORF">RPERSI_LOCUS30799</name>
</gene>
<dbReference type="Proteomes" id="UP000789920">
    <property type="component" value="Unassembled WGS sequence"/>
</dbReference>
<reference evidence="1" key="1">
    <citation type="submission" date="2021-06" db="EMBL/GenBank/DDBJ databases">
        <authorList>
            <person name="Kallberg Y."/>
            <person name="Tangrot J."/>
            <person name="Rosling A."/>
        </authorList>
    </citation>
    <scope>NUCLEOTIDE SEQUENCE</scope>
    <source>
        <strain evidence="1">MA461A</strain>
    </source>
</reference>
<feature type="non-terminal residue" evidence="1">
    <location>
        <position position="153"/>
    </location>
</feature>
<evidence type="ECO:0000313" key="1">
    <source>
        <dbReference type="EMBL" id="CAG8838763.1"/>
    </source>
</evidence>
<keyword evidence="2" id="KW-1185">Reference proteome</keyword>
<evidence type="ECO:0000313" key="2">
    <source>
        <dbReference type="Proteomes" id="UP000789920"/>
    </source>
</evidence>
<sequence length="153" mass="17548">VCEPNTTLLAHVLVDYESDESDQLSDFVKSPSEFIFSDQEDISTMVDNKFDGPSDHLQLTSELNFSNLEDIDKTINNRSEESDEPDSLELTLGRTFSNWDELKNWIYRFAIKEGFNYKVRTSGIVKGLMRRVTYECTKSGVHNSQMSSDSTKR</sequence>
<accession>A0ACA9SG51</accession>
<protein>
    <submittedName>
        <fullName evidence="1">31329_t:CDS:1</fullName>
    </submittedName>
</protein>
<name>A0ACA9SG51_9GLOM</name>
<proteinExistence type="predicted"/>
<comment type="caution">
    <text evidence="1">The sequence shown here is derived from an EMBL/GenBank/DDBJ whole genome shotgun (WGS) entry which is preliminary data.</text>
</comment>